<protein>
    <recommendedName>
        <fullName evidence="6">MYND-type domain-containing protein</fullName>
    </recommendedName>
</protein>
<keyword evidence="5" id="KW-0732">Signal</keyword>
<dbReference type="SUPFAM" id="SSF144232">
    <property type="entry name" value="HIT/MYND zinc finger-like"/>
    <property type="match status" value="1"/>
</dbReference>
<dbReference type="Pfam" id="PF01753">
    <property type="entry name" value="zf-MYND"/>
    <property type="match status" value="1"/>
</dbReference>
<dbReference type="PROSITE" id="PS50865">
    <property type="entry name" value="ZF_MYND_2"/>
    <property type="match status" value="1"/>
</dbReference>
<dbReference type="Gene3D" id="6.10.140.2220">
    <property type="match status" value="1"/>
</dbReference>
<feature type="domain" description="MYND-type" evidence="6">
    <location>
        <begin position="32"/>
        <end position="68"/>
    </location>
</feature>
<dbReference type="PROSITE" id="PS01360">
    <property type="entry name" value="ZF_MYND_1"/>
    <property type="match status" value="1"/>
</dbReference>
<keyword evidence="1" id="KW-0479">Metal-binding</keyword>
<evidence type="ECO:0000313" key="8">
    <source>
        <dbReference type="Proteomes" id="UP001221757"/>
    </source>
</evidence>
<dbReference type="AlphaFoldDB" id="A0AAD7DZ82"/>
<name>A0AAD7DZ82_MYCRO</name>
<evidence type="ECO:0000256" key="5">
    <source>
        <dbReference type="SAM" id="SignalP"/>
    </source>
</evidence>
<sequence length="218" mass="24409">MSLDLLLLLLIILAILLNKSLTPPPRTTSKPCIGCGKLTSLRCSRCHEAYYCSPAHINADWINHKITCRKANRPVLEALLFPVDEPAPRLVKIPYLSKVDTDGLQPTPYHELDVPTMGRLLRGLEMKYVSRLGSHGSQLDHALVVMYGSDFQLDGSAQNECIAGLTGGRMPIPWAGNVLVLRQKGRLYSETWESATMEDVAAMSRFFEEYRDFVPYAF</sequence>
<comment type="caution">
    <text evidence="7">The sequence shown here is derived from an EMBL/GenBank/DDBJ whole genome shotgun (WGS) entry which is preliminary data.</text>
</comment>
<evidence type="ECO:0000256" key="1">
    <source>
        <dbReference type="ARBA" id="ARBA00022723"/>
    </source>
</evidence>
<feature type="signal peptide" evidence="5">
    <location>
        <begin position="1"/>
        <end position="22"/>
    </location>
</feature>
<dbReference type="InterPro" id="IPR002893">
    <property type="entry name" value="Znf_MYND"/>
</dbReference>
<dbReference type="EMBL" id="JARKIE010000015">
    <property type="protein sequence ID" value="KAJ7702431.1"/>
    <property type="molecule type" value="Genomic_DNA"/>
</dbReference>
<reference evidence="7" key="1">
    <citation type="submission" date="2023-03" db="EMBL/GenBank/DDBJ databases">
        <title>Massive genome expansion in bonnet fungi (Mycena s.s.) driven by repeated elements and novel gene families across ecological guilds.</title>
        <authorList>
            <consortium name="Lawrence Berkeley National Laboratory"/>
            <person name="Harder C.B."/>
            <person name="Miyauchi S."/>
            <person name="Viragh M."/>
            <person name="Kuo A."/>
            <person name="Thoen E."/>
            <person name="Andreopoulos B."/>
            <person name="Lu D."/>
            <person name="Skrede I."/>
            <person name="Drula E."/>
            <person name="Henrissat B."/>
            <person name="Morin E."/>
            <person name="Kohler A."/>
            <person name="Barry K."/>
            <person name="LaButti K."/>
            <person name="Morin E."/>
            <person name="Salamov A."/>
            <person name="Lipzen A."/>
            <person name="Mereny Z."/>
            <person name="Hegedus B."/>
            <person name="Baldrian P."/>
            <person name="Stursova M."/>
            <person name="Weitz H."/>
            <person name="Taylor A."/>
            <person name="Grigoriev I.V."/>
            <person name="Nagy L.G."/>
            <person name="Martin F."/>
            <person name="Kauserud H."/>
        </authorList>
    </citation>
    <scope>NUCLEOTIDE SEQUENCE</scope>
    <source>
        <strain evidence="7">CBHHK067</strain>
    </source>
</reference>
<evidence type="ECO:0000259" key="6">
    <source>
        <dbReference type="PROSITE" id="PS50865"/>
    </source>
</evidence>
<dbReference type="GO" id="GO:0008270">
    <property type="term" value="F:zinc ion binding"/>
    <property type="evidence" value="ECO:0007669"/>
    <property type="project" value="UniProtKB-KW"/>
</dbReference>
<evidence type="ECO:0000313" key="7">
    <source>
        <dbReference type="EMBL" id="KAJ7702431.1"/>
    </source>
</evidence>
<dbReference type="Proteomes" id="UP001221757">
    <property type="component" value="Unassembled WGS sequence"/>
</dbReference>
<evidence type="ECO:0000256" key="4">
    <source>
        <dbReference type="PROSITE-ProRule" id="PRU00134"/>
    </source>
</evidence>
<evidence type="ECO:0000256" key="2">
    <source>
        <dbReference type="ARBA" id="ARBA00022771"/>
    </source>
</evidence>
<keyword evidence="3" id="KW-0862">Zinc</keyword>
<keyword evidence="8" id="KW-1185">Reference proteome</keyword>
<keyword evidence="2 4" id="KW-0863">Zinc-finger</keyword>
<feature type="chain" id="PRO_5042114643" description="MYND-type domain-containing protein" evidence="5">
    <location>
        <begin position="23"/>
        <end position="218"/>
    </location>
</feature>
<organism evidence="7 8">
    <name type="scientific">Mycena rosella</name>
    <name type="common">Pink bonnet</name>
    <name type="synonym">Agaricus rosellus</name>
    <dbReference type="NCBI Taxonomy" id="1033263"/>
    <lineage>
        <taxon>Eukaryota</taxon>
        <taxon>Fungi</taxon>
        <taxon>Dikarya</taxon>
        <taxon>Basidiomycota</taxon>
        <taxon>Agaricomycotina</taxon>
        <taxon>Agaricomycetes</taxon>
        <taxon>Agaricomycetidae</taxon>
        <taxon>Agaricales</taxon>
        <taxon>Marasmiineae</taxon>
        <taxon>Mycenaceae</taxon>
        <taxon>Mycena</taxon>
    </lineage>
</organism>
<accession>A0AAD7DZ82</accession>
<evidence type="ECO:0000256" key="3">
    <source>
        <dbReference type="ARBA" id="ARBA00022833"/>
    </source>
</evidence>
<gene>
    <name evidence="7" type="ORF">B0H17DRAFT_923573</name>
</gene>
<proteinExistence type="predicted"/>